<name>A0A8A4THT3_SULCO</name>
<dbReference type="Proteomes" id="UP000663929">
    <property type="component" value="Chromosome"/>
</dbReference>
<keyword evidence="2" id="KW-1185">Reference proteome</keyword>
<proteinExistence type="predicted"/>
<dbReference type="AlphaFoldDB" id="A0A8A4THT3"/>
<sequence>MNLQTYATPSADVVNVADKLAGFMNANGVVSGNVTKRAHQMEALAADDGSLTLDADALARIHDRNDNHGKWRWSWPF</sequence>
<protein>
    <submittedName>
        <fullName evidence="1">Uncharacterized protein</fullName>
    </submittedName>
</protein>
<dbReference type="KEGG" id="scor:J3U87_28820"/>
<organism evidence="1 2">
    <name type="scientific">Sulfidibacter corallicola</name>
    <dbReference type="NCBI Taxonomy" id="2818388"/>
    <lineage>
        <taxon>Bacteria</taxon>
        <taxon>Pseudomonadati</taxon>
        <taxon>Acidobacteriota</taxon>
        <taxon>Holophagae</taxon>
        <taxon>Acanthopleuribacterales</taxon>
        <taxon>Acanthopleuribacteraceae</taxon>
        <taxon>Sulfidibacter</taxon>
    </lineage>
</organism>
<reference evidence="1" key="1">
    <citation type="submission" date="2021-03" db="EMBL/GenBank/DDBJ databases">
        <title>Acanthopleuribacteraceae sp. M133.</title>
        <authorList>
            <person name="Wang G."/>
        </authorList>
    </citation>
    <scope>NUCLEOTIDE SEQUENCE</scope>
    <source>
        <strain evidence="1">M133</strain>
    </source>
</reference>
<dbReference type="RefSeq" id="WP_237379241.1">
    <property type="nucleotide sequence ID" value="NZ_CP071793.1"/>
</dbReference>
<dbReference type="EMBL" id="CP071793">
    <property type="protein sequence ID" value="QTD49609.1"/>
    <property type="molecule type" value="Genomic_DNA"/>
</dbReference>
<evidence type="ECO:0000313" key="1">
    <source>
        <dbReference type="EMBL" id="QTD49609.1"/>
    </source>
</evidence>
<gene>
    <name evidence="1" type="ORF">J3U87_28820</name>
</gene>
<evidence type="ECO:0000313" key="2">
    <source>
        <dbReference type="Proteomes" id="UP000663929"/>
    </source>
</evidence>
<accession>A0A8A4THT3</accession>